<accession>A0A2T3G292</accession>
<evidence type="ECO:0000313" key="10">
    <source>
        <dbReference type="Proteomes" id="UP000241201"/>
    </source>
</evidence>
<reference evidence="9" key="2">
    <citation type="journal article" date="2019" name="Int. J. Syst. Evol. Microbiol.">
        <title>Faecalibacillus intestinalis gen. nov., sp. nov. and Faecalibacillus faecis sp. nov., isolated from human faeces.</title>
        <authorList>
            <person name="Seo B."/>
            <person name="Jeon K."/>
            <person name="Baek I."/>
            <person name="Lee Y.M."/>
            <person name="Baek K."/>
            <person name="Ko G."/>
        </authorList>
    </citation>
    <scope>NUCLEOTIDE SEQUENCE</scope>
    <source>
        <strain evidence="9">SNUG30370</strain>
    </source>
</reference>
<comment type="caution">
    <text evidence="9">The sequence shown here is derived from an EMBL/GenBank/DDBJ whole genome shotgun (WGS) entry which is preliminary data.</text>
</comment>
<dbReference type="InterPro" id="IPR056792">
    <property type="entry name" value="PRC_RimM"/>
</dbReference>
<dbReference type="GO" id="GO:0043022">
    <property type="term" value="F:ribosome binding"/>
    <property type="evidence" value="ECO:0007669"/>
    <property type="project" value="InterPro"/>
</dbReference>
<dbReference type="InterPro" id="IPR036976">
    <property type="entry name" value="RimM_N_sf"/>
</dbReference>
<dbReference type="Pfam" id="PF24986">
    <property type="entry name" value="PRC_RimM"/>
    <property type="match status" value="1"/>
</dbReference>
<feature type="domain" description="RimM N-terminal" evidence="6">
    <location>
        <begin position="6"/>
        <end position="84"/>
    </location>
</feature>
<comment type="domain">
    <text evidence="5">The PRC barrel domain binds ribosomal protein uS19.</text>
</comment>
<organism evidence="9 10">
    <name type="scientific">Faecalibacillus faecis</name>
    <dbReference type="NCBI Taxonomy" id="1982628"/>
    <lineage>
        <taxon>Bacteria</taxon>
        <taxon>Bacillati</taxon>
        <taxon>Bacillota</taxon>
        <taxon>Erysipelotrichia</taxon>
        <taxon>Erysipelotrichales</taxon>
        <taxon>Coprobacillaceae</taxon>
        <taxon>Faecalibacillus</taxon>
    </lineage>
</organism>
<dbReference type="Proteomes" id="UP001198439">
    <property type="component" value="Unassembled WGS sequence"/>
</dbReference>
<dbReference type="PANTHER" id="PTHR33692">
    <property type="entry name" value="RIBOSOME MATURATION FACTOR RIMM"/>
    <property type="match status" value="1"/>
</dbReference>
<keyword evidence="4 5" id="KW-0143">Chaperone</keyword>
<name>A0A2T3G292_9FIRM</name>
<reference evidence="10" key="1">
    <citation type="submission" date="2018-03" db="EMBL/GenBank/DDBJ databases">
        <title>Lachnoclostridium SNUG30370 gen.nov., sp.nov., isolated from human faeces.</title>
        <authorList>
            <person name="Seo B."/>
            <person name="Jeon K."/>
            <person name="Ko G."/>
        </authorList>
    </citation>
    <scope>NUCLEOTIDE SEQUENCE [LARGE SCALE GENOMIC DNA]</scope>
    <source>
        <strain evidence="10">SNUG30370</strain>
    </source>
</reference>
<dbReference type="RefSeq" id="WP_106987152.1">
    <property type="nucleotide sequence ID" value="NZ_DAWBWI010000351.1"/>
</dbReference>
<protein>
    <recommendedName>
        <fullName evidence="5">Ribosome maturation factor RimM</fullName>
    </recommendedName>
</protein>
<evidence type="ECO:0000256" key="4">
    <source>
        <dbReference type="ARBA" id="ARBA00023186"/>
    </source>
</evidence>
<dbReference type="PANTHER" id="PTHR33692:SF1">
    <property type="entry name" value="RIBOSOME MATURATION FACTOR RIMM"/>
    <property type="match status" value="1"/>
</dbReference>
<keyword evidence="3 5" id="KW-0698">rRNA processing</keyword>
<dbReference type="Gene3D" id="2.40.30.60">
    <property type="entry name" value="RimM"/>
    <property type="match status" value="1"/>
</dbReference>
<dbReference type="GO" id="GO:0005737">
    <property type="term" value="C:cytoplasm"/>
    <property type="evidence" value="ECO:0007669"/>
    <property type="project" value="UniProtKB-SubCell"/>
</dbReference>
<dbReference type="AlphaFoldDB" id="A0A2T3G292"/>
<comment type="similarity">
    <text evidence="5">Belongs to the RimM family.</text>
</comment>
<evidence type="ECO:0000259" key="6">
    <source>
        <dbReference type="Pfam" id="PF01782"/>
    </source>
</evidence>
<keyword evidence="1 5" id="KW-0963">Cytoplasm</keyword>
<dbReference type="Proteomes" id="UP000241201">
    <property type="component" value="Unassembled WGS sequence"/>
</dbReference>
<dbReference type="GO" id="GO:0042274">
    <property type="term" value="P:ribosomal small subunit biogenesis"/>
    <property type="evidence" value="ECO:0007669"/>
    <property type="project" value="UniProtKB-UniRule"/>
</dbReference>
<dbReference type="NCBIfam" id="TIGR02273">
    <property type="entry name" value="16S_RimM"/>
    <property type="match status" value="1"/>
</dbReference>
<keyword evidence="10" id="KW-1185">Reference proteome</keyword>
<dbReference type="GO" id="GO:0005840">
    <property type="term" value="C:ribosome"/>
    <property type="evidence" value="ECO:0007669"/>
    <property type="project" value="InterPro"/>
</dbReference>
<sequence length="166" mass="19022">MEKLKIGKVLGTHALKGELKIRSYSDFNDQRFVIGNKLYLNNIEDPFIIKTVRIHKGNYLVSFEGLQDINLVEKYVGSIVYGLKEDVVLEDNEYFYDDLIGCKVKENDQVIGTVESIYFNGAQDILNVKTTKKTIAIPYVDAFIVDEDIENKVIEVQLIKGMYDED</sequence>
<comment type="function">
    <text evidence="5">An accessory protein needed during the final step in the assembly of 30S ribosomal subunit, possibly for assembly of the head region. Essential for efficient processing of 16S rRNA. May be needed both before and after RbfA during the maturation of 16S rRNA. It has affinity for free ribosomal 30S subunits but not for 70S ribosomes.</text>
</comment>
<dbReference type="InterPro" id="IPR011961">
    <property type="entry name" value="RimM"/>
</dbReference>
<evidence type="ECO:0000256" key="1">
    <source>
        <dbReference type="ARBA" id="ARBA00022490"/>
    </source>
</evidence>
<dbReference type="SUPFAM" id="SSF50346">
    <property type="entry name" value="PRC-barrel domain"/>
    <property type="match status" value="1"/>
</dbReference>
<dbReference type="InterPro" id="IPR009000">
    <property type="entry name" value="Transl_B-barrel_sf"/>
</dbReference>
<feature type="domain" description="Ribosome maturation factor RimM PRC barrel" evidence="7">
    <location>
        <begin position="97"/>
        <end position="161"/>
    </location>
</feature>
<dbReference type="Pfam" id="PF01782">
    <property type="entry name" value="RimM"/>
    <property type="match status" value="1"/>
</dbReference>
<comment type="subcellular location">
    <subcellularLocation>
        <location evidence="5">Cytoplasm</location>
    </subcellularLocation>
</comment>
<evidence type="ECO:0000313" key="8">
    <source>
        <dbReference type="EMBL" id="MCB8609315.1"/>
    </source>
</evidence>
<evidence type="ECO:0000256" key="2">
    <source>
        <dbReference type="ARBA" id="ARBA00022517"/>
    </source>
</evidence>
<evidence type="ECO:0000259" key="7">
    <source>
        <dbReference type="Pfam" id="PF24986"/>
    </source>
</evidence>
<dbReference type="InterPro" id="IPR011033">
    <property type="entry name" value="PRC_barrel-like_sf"/>
</dbReference>
<dbReference type="GeneID" id="77469921"/>
<dbReference type="HAMAP" id="MF_00014">
    <property type="entry name" value="Ribosome_mat_RimM"/>
    <property type="match status" value="1"/>
</dbReference>
<keyword evidence="2 5" id="KW-0690">Ribosome biogenesis</keyword>
<evidence type="ECO:0000256" key="3">
    <source>
        <dbReference type="ARBA" id="ARBA00022552"/>
    </source>
</evidence>
<proteinExistence type="inferred from homology"/>
<evidence type="ECO:0000256" key="5">
    <source>
        <dbReference type="HAMAP-Rule" id="MF_00014"/>
    </source>
</evidence>
<dbReference type="InterPro" id="IPR002676">
    <property type="entry name" value="RimM_N"/>
</dbReference>
<comment type="subunit">
    <text evidence="5">Binds ribosomal protein uS19.</text>
</comment>
<dbReference type="GO" id="GO:0006364">
    <property type="term" value="P:rRNA processing"/>
    <property type="evidence" value="ECO:0007669"/>
    <property type="project" value="UniProtKB-UniRule"/>
</dbReference>
<gene>
    <name evidence="5 9" type="primary">rimM</name>
    <name evidence="9" type="ORF">C7U55_02215</name>
    <name evidence="8" type="ORF">LJD69_01740</name>
</gene>
<dbReference type="EMBL" id="JAJDKZ010000003">
    <property type="protein sequence ID" value="MCB8609315.1"/>
    <property type="molecule type" value="Genomic_DNA"/>
</dbReference>
<evidence type="ECO:0000313" key="9">
    <source>
        <dbReference type="EMBL" id="PST41622.1"/>
    </source>
</evidence>
<dbReference type="SUPFAM" id="SSF50447">
    <property type="entry name" value="Translation proteins"/>
    <property type="match status" value="1"/>
</dbReference>
<dbReference type="Gene3D" id="2.30.30.240">
    <property type="entry name" value="PRC-barrel domain"/>
    <property type="match status" value="1"/>
</dbReference>
<dbReference type="EMBL" id="PYLP01000002">
    <property type="protein sequence ID" value="PST41622.1"/>
    <property type="molecule type" value="Genomic_DNA"/>
</dbReference>
<reference evidence="8" key="3">
    <citation type="submission" date="2021-10" db="EMBL/GenBank/DDBJ databases">
        <title>Collection of gut derived symbiotic bacterial strains cultured from healthy donors.</title>
        <authorList>
            <person name="Lin H."/>
            <person name="Littmann E."/>
            <person name="Kohout C."/>
            <person name="Pamer E.G."/>
        </authorList>
    </citation>
    <scope>NUCLEOTIDE SEQUENCE</scope>
    <source>
        <strain evidence="8">DFI.4.48</strain>
    </source>
</reference>